<keyword evidence="3" id="KW-0472">Membrane</keyword>
<dbReference type="InterPro" id="IPR050327">
    <property type="entry name" value="Proton-linked_MCT"/>
</dbReference>
<dbReference type="AlphaFoldDB" id="A0AAN7SP07"/>
<name>A0AAN7SP07_9COLE</name>
<feature type="transmembrane region" description="Helical" evidence="3">
    <location>
        <begin position="210"/>
        <end position="229"/>
    </location>
</feature>
<dbReference type="InterPro" id="IPR020846">
    <property type="entry name" value="MFS_dom"/>
</dbReference>
<dbReference type="Proteomes" id="UP001353858">
    <property type="component" value="Unassembled WGS sequence"/>
</dbReference>
<feature type="transmembrane region" description="Helical" evidence="3">
    <location>
        <begin position="548"/>
        <end position="569"/>
    </location>
</feature>
<sequence>MEPQLNRRENGLAPLVGWTTSPRITPMHIGNGDVPPPAYTQQNEEKLEVKFEDPEKDSIYSSSCSLSISERKQKKPKIPDGGWGWAVVLSSLVISMIADGISFSFGLLYIEFLYEFRASKSVTSWIGSLFMAVPLLTGPIMSALVDRYGCRTMTIVGGLISAFGFILSSYAQSITMMYITFGFIAGLGLGLCYVTAVVSIAYWFDKKRSLAVGLGACGTGIGTFVYAPMTQFFISEFGWRGTVLLLAGTFLNMCVCGAVMREPEWLAIEEQNKALSSGKRSIKNASSVGSISGRSISESDFPGIEEIRKLMKSGEKPEYILQTLATSMDSNPQEESTPRDHFRSEVNLPTFVKKSETVPLEVLEQLSANKRLYNVILENYPTLLSCRSTSDKALNNIREDATTFTARLPVRMSMKLKKAHKHTSPTKYGLRQESVPEETVQPLISPQDIKSIATPKSVTSPPPLKRVDSYIMMRTCGPYPRHYLKNIKLHKHSVMYRGAMLNIPKYRLRASSCPDIYRNSMITLSPENEEKWYSGFVEILKSIVDFSLFLELHFLILNFSTILLYTWFIVPYFYLAEHLTRHGYTESQASVVISVIGVTNTIGMIGLGWAGDQPWLHVSKTYAGCLILCGISCSSMMLFTDIYVMLLVSAACFGLFFSSNYSFTPALVVDIISLDKFTSAYGLILMSQGIGNLLGPPIAGLIFDLTGNWKQSFFQAGLWIVIAGIMLLFIPFTKNRTIFGSKGSSCDSESV</sequence>
<evidence type="ECO:0000256" key="1">
    <source>
        <dbReference type="ARBA" id="ARBA00004141"/>
    </source>
</evidence>
<evidence type="ECO:0000259" key="4">
    <source>
        <dbReference type="PROSITE" id="PS50850"/>
    </source>
</evidence>
<dbReference type="PROSITE" id="PS50850">
    <property type="entry name" value="MFS"/>
    <property type="match status" value="1"/>
</dbReference>
<dbReference type="GO" id="GO:0008028">
    <property type="term" value="F:monocarboxylic acid transmembrane transporter activity"/>
    <property type="evidence" value="ECO:0007669"/>
    <property type="project" value="TreeGrafter"/>
</dbReference>
<evidence type="ECO:0000256" key="2">
    <source>
        <dbReference type="SAM" id="MobiDB-lite"/>
    </source>
</evidence>
<dbReference type="InterPro" id="IPR011701">
    <property type="entry name" value="MFS"/>
</dbReference>
<proteinExistence type="predicted"/>
<feature type="region of interest" description="Disordered" evidence="2">
    <location>
        <begin position="416"/>
        <end position="440"/>
    </location>
</feature>
<dbReference type="CDD" id="cd17352">
    <property type="entry name" value="MFS_MCT_SLC16"/>
    <property type="match status" value="1"/>
</dbReference>
<accession>A0AAN7SP07</accession>
<protein>
    <recommendedName>
        <fullName evidence="4">Major facilitator superfamily (MFS) profile domain-containing protein</fullName>
    </recommendedName>
</protein>
<dbReference type="Gene3D" id="1.20.1250.20">
    <property type="entry name" value="MFS general substrate transporter like domains"/>
    <property type="match status" value="2"/>
</dbReference>
<evidence type="ECO:0000313" key="6">
    <source>
        <dbReference type="Proteomes" id="UP001353858"/>
    </source>
</evidence>
<feature type="transmembrane region" description="Helical" evidence="3">
    <location>
        <begin position="177"/>
        <end position="203"/>
    </location>
</feature>
<dbReference type="EMBL" id="JARPUR010000006">
    <property type="protein sequence ID" value="KAK4874830.1"/>
    <property type="molecule type" value="Genomic_DNA"/>
</dbReference>
<dbReference type="SUPFAM" id="SSF103473">
    <property type="entry name" value="MFS general substrate transporter"/>
    <property type="match status" value="1"/>
</dbReference>
<reference evidence="6" key="1">
    <citation type="submission" date="2023-01" db="EMBL/GenBank/DDBJ databases">
        <title>Key to firefly adult light organ development and bioluminescence: homeobox transcription factors regulate luciferase expression and transportation to peroxisome.</title>
        <authorList>
            <person name="Fu X."/>
        </authorList>
    </citation>
    <scope>NUCLEOTIDE SEQUENCE [LARGE SCALE GENOMIC DNA]</scope>
</reference>
<comment type="subcellular location">
    <subcellularLocation>
        <location evidence="1">Membrane</location>
        <topology evidence="1">Multi-pass membrane protein</topology>
    </subcellularLocation>
</comment>
<dbReference type="PANTHER" id="PTHR11360">
    <property type="entry name" value="MONOCARBOXYLATE TRANSPORTER"/>
    <property type="match status" value="1"/>
</dbReference>
<feature type="transmembrane region" description="Helical" evidence="3">
    <location>
        <begin position="645"/>
        <end position="668"/>
    </location>
</feature>
<dbReference type="InterPro" id="IPR036259">
    <property type="entry name" value="MFS_trans_sf"/>
</dbReference>
<keyword evidence="6" id="KW-1185">Reference proteome</keyword>
<keyword evidence="3" id="KW-1133">Transmembrane helix</keyword>
<feature type="transmembrane region" description="Helical" evidence="3">
    <location>
        <begin position="680"/>
        <end position="702"/>
    </location>
</feature>
<dbReference type="PANTHER" id="PTHR11360:SF111">
    <property type="entry name" value="CHASKI, ISOFORM A"/>
    <property type="match status" value="1"/>
</dbReference>
<dbReference type="GO" id="GO:0016020">
    <property type="term" value="C:membrane"/>
    <property type="evidence" value="ECO:0007669"/>
    <property type="project" value="UniProtKB-SubCell"/>
</dbReference>
<feature type="transmembrane region" description="Helical" evidence="3">
    <location>
        <begin position="714"/>
        <end position="732"/>
    </location>
</feature>
<comment type="caution">
    <text evidence="5">The sequence shown here is derived from an EMBL/GenBank/DDBJ whole genome shotgun (WGS) entry which is preliminary data.</text>
</comment>
<gene>
    <name evidence="5" type="ORF">RN001_014190</name>
</gene>
<feature type="transmembrane region" description="Helical" evidence="3">
    <location>
        <begin position="152"/>
        <end position="171"/>
    </location>
</feature>
<keyword evidence="3" id="KW-0812">Transmembrane</keyword>
<feature type="transmembrane region" description="Helical" evidence="3">
    <location>
        <begin position="82"/>
        <end position="110"/>
    </location>
</feature>
<feature type="transmembrane region" description="Helical" evidence="3">
    <location>
        <begin position="122"/>
        <end position="145"/>
    </location>
</feature>
<dbReference type="Pfam" id="PF07690">
    <property type="entry name" value="MFS_1"/>
    <property type="match status" value="2"/>
</dbReference>
<evidence type="ECO:0000313" key="5">
    <source>
        <dbReference type="EMBL" id="KAK4874830.1"/>
    </source>
</evidence>
<feature type="domain" description="Major facilitator superfamily (MFS) profile" evidence="4">
    <location>
        <begin position="546"/>
        <end position="751"/>
    </location>
</feature>
<evidence type="ECO:0000256" key="3">
    <source>
        <dbReference type="SAM" id="Phobius"/>
    </source>
</evidence>
<organism evidence="5 6">
    <name type="scientific">Aquatica leii</name>
    <dbReference type="NCBI Taxonomy" id="1421715"/>
    <lineage>
        <taxon>Eukaryota</taxon>
        <taxon>Metazoa</taxon>
        <taxon>Ecdysozoa</taxon>
        <taxon>Arthropoda</taxon>
        <taxon>Hexapoda</taxon>
        <taxon>Insecta</taxon>
        <taxon>Pterygota</taxon>
        <taxon>Neoptera</taxon>
        <taxon>Endopterygota</taxon>
        <taxon>Coleoptera</taxon>
        <taxon>Polyphaga</taxon>
        <taxon>Elateriformia</taxon>
        <taxon>Elateroidea</taxon>
        <taxon>Lampyridae</taxon>
        <taxon>Luciolinae</taxon>
        <taxon>Aquatica</taxon>
    </lineage>
</organism>
<feature type="transmembrane region" description="Helical" evidence="3">
    <location>
        <begin position="589"/>
        <end position="610"/>
    </location>
</feature>